<dbReference type="Proteomes" id="UP000270021">
    <property type="component" value="Chromosome"/>
</dbReference>
<keyword evidence="2" id="KW-1185">Reference proteome</keyword>
<proteinExistence type="predicted"/>
<dbReference type="GO" id="GO:0004034">
    <property type="term" value="F:aldose 1-epimerase activity"/>
    <property type="evidence" value="ECO:0007669"/>
    <property type="project" value="TreeGrafter"/>
</dbReference>
<dbReference type="InterPro" id="IPR011013">
    <property type="entry name" value="Gal_mutarotase_sf_dom"/>
</dbReference>
<dbReference type="AlphaFoldDB" id="A0A3Q8WSU8"/>
<organism evidence="1 2">
    <name type="scientific">Flaviflexus salsibiostraticola</name>
    <dbReference type="NCBI Taxonomy" id="1282737"/>
    <lineage>
        <taxon>Bacteria</taxon>
        <taxon>Bacillati</taxon>
        <taxon>Actinomycetota</taxon>
        <taxon>Actinomycetes</taxon>
        <taxon>Actinomycetales</taxon>
        <taxon>Actinomycetaceae</taxon>
        <taxon>Flaviflexus</taxon>
    </lineage>
</organism>
<gene>
    <name evidence="1" type="ORF">EJO69_03730</name>
</gene>
<dbReference type="GO" id="GO:0033499">
    <property type="term" value="P:galactose catabolic process via UDP-galactose, Leloir pathway"/>
    <property type="evidence" value="ECO:0007669"/>
    <property type="project" value="TreeGrafter"/>
</dbReference>
<protein>
    <submittedName>
        <fullName evidence="1">Aldose 1-epimerase</fullName>
    </submittedName>
</protein>
<reference evidence="1 2" key="1">
    <citation type="submission" date="2018-12" db="EMBL/GenBank/DDBJ databases">
        <title>Complete genome sequence of Flaviflexus salsibiostraticola KCTC 33148.</title>
        <authorList>
            <person name="Bae J.-W."/>
        </authorList>
    </citation>
    <scope>NUCLEOTIDE SEQUENCE [LARGE SCALE GENOMIC DNA]</scope>
    <source>
        <strain evidence="1 2">KCTC 33148</strain>
    </source>
</reference>
<dbReference type="KEGG" id="fsl:EJO69_03730"/>
<dbReference type="CDD" id="cd01081">
    <property type="entry name" value="Aldose_epim"/>
    <property type="match status" value="1"/>
</dbReference>
<dbReference type="RefSeq" id="WP_126039392.1">
    <property type="nucleotide sequence ID" value="NZ_CP034438.1"/>
</dbReference>
<dbReference type="Pfam" id="PF01263">
    <property type="entry name" value="Aldose_epim"/>
    <property type="match status" value="1"/>
</dbReference>
<dbReference type="SUPFAM" id="SSF74650">
    <property type="entry name" value="Galactose mutarotase-like"/>
    <property type="match status" value="1"/>
</dbReference>
<evidence type="ECO:0000313" key="1">
    <source>
        <dbReference type="EMBL" id="AZN29516.1"/>
    </source>
</evidence>
<dbReference type="Gene3D" id="2.70.98.10">
    <property type="match status" value="1"/>
</dbReference>
<evidence type="ECO:0000313" key="2">
    <source>
        <dbReference type="Proteomes" id="UP000270021"/>
    </source>
</evidence>
<dbReference type="PANTHER" id="PTHR10091:SF45">
    <property type="entry name" value="ALDOSE 1-EPIMERASE"/>
    <property type="match status" value="1"/>
</dbReference>
<name>A0A3Q8WSU8_9ACTO</name>
<dbReference type="InterPro" id="IPR008183">
    <property type="entry name" value="Aldose_1/G6P_1-epimerase"/>
</dbReference>
<dbReference type="EMBL" id="CP034438">
    <property type="protein sequence ID" value="AZN29516.1"/>
    <property type="molecule type" value="Genomic_DNA"/>
</dbReference>
<dbReference type="PANTHER" id="PTHR10091">
    <property type="entry name" value="ALDOSE-1-EPIMERASE"/>
    <property type="match status" value="1"/>
</dbReference>
<accession>A0A3Q8WSU8</accession>
<sequence length="317" mass="33306">MDSVSEATFGGRAWRLTHAGATALVAARGATLISWDPGVGESIVAGYETPEELAEGRGSRSRILAPFAGRINHGTFTWNGRSISLPLASDGHARHGLVSGLDFTSVSRGPTLQLSAEHEADDIWPWSFAVDVIYALGVGEVGSYRLSIDISVTNLSPEKAPVGIGWHPLLRFPGGGRITDLGLTIPARKRVLTSQDLIPLPGESAYAGIHAPVIMDRVGSERIDAAYTGLVPNDEGVVKTSVSNPLTGKTISLIQEPAEAPVVVVWTGDGLERGAREAIALEPYSHVPDAVNRADASASIGLMPGATRSMTATLVYS</sequence>
<dbReference type="GO" id="GO:0006006">
    <property type="term" value="P:glucose metabolic process"/>
    <property type="evidence" value="ECO:0007669"/>
    <property type="project" value="TreeGrafter"/>
</dbReference>
<dbReference type="GO" id="GO:0030246">
    <property type="term" value="F:carbohydrate binding"/>
    <property type="evidence" value="ECO:0007669"/>
    <property type="project" value="InterPro"/>
</dbReference>
<dbReference type="OrthoDB" id="4739604at2"/>
<dbReference type="InterPro" id="IPR014718">
    <property type="entry name" value="GH-type_carb-bd"/>
</dbReference>